<sequence>MTLDQRAQAWDELALQSYQVRLLRKEEDRFPALSGLAQIFQTDGFGKQFKASLEGLDCTLVSADPYGAIKDAFLTLMSPALDGVLSTDGHNSDTMIWFNNEVDAFFVKDSDDGVLFGVKVKCAFLRGLAAGPAERYIEALVLVQLPDQDCFQRIGIAYLTKPSLPHLETLRLENERITIV</sequence>
<dbReference type="GeneID" id="28737515"/>
<name>A0A0N1HT77_9EURO</name>
<evidence type="ECO:0000313" key="1">
    <source>
        <dbReference type="EMBL" id="KPI42114.1"/>
    </source>
</evidence>
<keyword evidence="2" id="KW-1185">Reference proteome</keyword>
<evidence type="ECO:0000313" key="2">
    <source>
        <dbReference type="Proteomes" id="UP000038010"/>
    </source>
</evidence>
<accession>A0A0N1HT77</accession>
<dbReference type="RefSeq" id="XP_018002077.1">
    <property type="nucleotide sequence ID" value="XM_018145635.1"/>
</dbReference>
<organism evidence="1 2">
    <name type="scientific">Cyphellophora attinorum</name>
    <dbReference type="NCBI Taxonomy" id="1664694"/>
    <lineage>
        <taxon>Eukaryota</taxon>
        <taxon>Fungi</taxon>
        <taxon>Dikarya</taxon>
        <taxon>Ascomycota</taxon>
        <taxon>Pezizomycotina</taxon>
        <taxon>Eurotiomycetes</taxon>
        <taxon>Chaetothyriomycetidae</taxon>
        <taxon>Chaetothyriales</taxon>
        <taxon>Cyphellophoraceae</taxon>
        <taxon>Cyphellophora</taxon>
    </lineage>
</organism>
<gene>
    <name evidence="1" type="ORF">AB675_5425</name>
</gene>
<proteinExistence type="predicted"/>
<dbReference type="VEuPathDB" id="FungiDB:AB675_5425"/>
<dbReference type="EMBL" id="LFJN01000008">
    <property type="protein sequence ID" value="KPI42114.1"/>
    <property type="molecule type" value="Genomic_DNA"/>
</dbReference>
<dbReference type="Proteomes" id="UP000038010">
    <property type="component" value="Unassembled WGS sequence"/>
</dbReference>
<comment type="caution">
    <text evidence="1">The sequence shown here is derived from an EMBL/GenBank/DDBJ whole genome shotgun (WGS) entry which is preliminary data.</text>
</comment>
<reference evidence="1 2" key="1">
    <citation type="submission" date="2015-06" db="EMBL/GenBank/DDBJ databases">
        <title>Draft genome of the ant-associated black yeast Phialophora attae CBS 131958.</title>
        <authorList>
            <person name="Moreno L.F."/>
            <person name="Stielow B.J."/>
            <person name="de Hoog S."/>
            <person name="Vicente V.A."/>
            <person name="Weiss V.A."/>
            <person name="de Vries M."/>
            <person name="Cruz L.M."/>
            <person name="Souza E.M."/>
        </authorList>
    </citation>
    <scope>NUCLEOTIDE SEQUENCE [LARGE SCALE GENOMIC DNA]</scope>
    <source>
        <strain evidence="1 2">CBS 131958</strain>
    </source>
</reference>
<dbReference type="OrthoDB" id="5125733at2759"/>
<protein>
    <submittedName>
        <fullName evidence="1">Uncharacterized protein</fullName>
    </submittedName>
</protein>
<dbReference type="AlphaFoldDB" id="A0A0N1HT77"/>